<comment type="caution">
    <text evidence="2">The sequence shown here is derived from an EMBL/GenBank/DDBJ whole genome shotgun (WGS) entry which is preliminary data.</text>
</comment>
<protein>
    <submittedName>
        <fullName evidence="2">Uncharacterized protein</fullName>
    </submittedName>
</protein>
<proteinExistence type="predicted"/>
<feature type="region of interest" description="Disordered" evidence="1">
    <location>
        <begin position="1"/>
        <end position="28"/>
    </location>
</feature>
<evidence type="ECO:0000256" key="1">
    <source>
        <dbReference type="SAM" id="MobiDB-lite"/>
    </source>
</evidence>
<gene>
    <name evidence="2" type="ORF">L596_012409</name>
</gene>
<organism evidence="2 3">
    <name type="scientific">Steinernema carpocapsae</name>
    <name type="common">Entomopathogenic nematode</name>
    <dbReference type="NCBI Taxonomy" id="34508"/>
    <lineage>
        <taxon>Eukaryota</taxon>
        <taxon>Metazoa</taxon>
        <taxon>Ecdysozoa</taxon>
        <taxon>Nematoda</taxon>
        <taxon>Chromadorea</taxon>
        <taxon>Rhabditida</taxon>
        <taxon>Tylenchina</taxon>
        <taxon>Panagrolaimomorpha</taxon>
        <taxon>Strongyloidoidea</taxon>
        <taxon>Steinernematidae</taxon>
        <taxon>Steinernema</taxon>
    </lineage>
</organism>
<sequence>MHSQALGRQFQPQLSSGDRRRAYRPRKAYNKSNDEVMVKHDEPKIWSLAIAYMLLGRRDCLLCFDRYFWDSKMDIIH</sequence>
<dbReference type="AlphaFoldDB" id="A0A4U5NX00"/>
<dbReference type="EMBL" id="AZBU02000003">
    <property type="protein sequence ID" value="TKR88119.1"/>
    <property type="molecule type" value="Genomic_DNA"/>
</dbReference>
<keyword evidence="3" id="KW-1185">Reference proteome</keyword>
<reference evidence="2 3" key="1">
    <citation type="journal article" date="2015" name="Genome Biol.">
        <title>Comparative genomics of Steinernema reveals deeply conserved gene regulatory networks.</title>
        <authorList>
            <person name="Dillman A.R."/>
            <person name="Macchietto M."/>
            <person name="Porter C.F."/>
            <person name="Rogers A."/>
            <person name="Williams B."/>
            <person name="Antoshechkin I."/>
            <person name="Lee M.M."/>
            <person name="Goodwin Z."/>
            <person name="Lu X."/>
            <person name="Lewis E.E."/>
            <person name="Goodrich-Blair H."/>
            <person name="Stock S.P."/>
            <person name="Adams B.J."/>
            <person name="Sternberg P.W."/>
            <person name="Mortazavi A."/>
        </authorList>
    </citation>
    <scope>NUCLEOTIDE SEQUENCE [LARGE SCALE GENOMIC DNA]</scope>
    <source>
        <strain evidence="2 3">ALL</strain>
    </source>
</reference>
<evidence type="ECO:0000313" key="2">
    <source>
        <dbReference type="EMBL" id="TKR88119.1"/>
    </source>
</evidence>
<dbReference type="Proteomes" id="UP000298663">
    <property type="component" value="Unassembled WGS sequence"/>
</dbReference>
<accession>A0A4U5NX00</accession>
<reference evidence="2 3" key="2">
    <citation type="journal article" date="2019" name="G3 (Bethesda)">
        <title>Hybrid Assembly of the Genome of the Entomopathogenic Nematode Steinernema carpocapsae Identifies the X-Chromosome.</title>
        <authorList>
            <person name="Serra L."/>
            <person name="Macchietto M."/>
            <person name="Macias-Munoz A."/>
            <person name="McGill C.J."/>
            <person name="Rodriguez I.M."/>
            <person name="Rodriguez B."/>
            <person name="Murad R."/>
            <person name="Mortazavi A."/>
        </authorList>
    </citation>
    <scope>NUCLEOTIDE SEQUENCE [LARGE SCALE GENOMIC DNA]</scope>
    <source>
        <strain evidence="2 3">ALL</strain>
    </source>
</reference>
<name>A0A4U5NX00_STECR</name>
<evidence type="ECO:0000313" key="3">
    <source>
        <dbReference type="Proteomes" id="UP000298663"/>
    </source>
</evidence>